<evidence type="ECO:0000256" key="1">
    <source>
        <dbReference type="SAM" id="MobiDB-lite"/>
    </source>
</evidence>
<dbReference type="PANTHER" id="PTHR31373:SF27">
    <property type="entry name" value="TROVE DOMAIN-CONTAINING PROTEIN"/>
    <property type="match status" value="1"/>
</dbReference>
<sequence>MADAPQAQHSLLQSKFPTFLPDMPQLKLSKDDFAAYVQTWSAKQPAAPQKLPAEGDKDDSKQPADKEAAPQSAFMDARLSDRKAVPSFEEHDDKMLTENADVAYSRSGSALVDLFYELEDVISVAALRTRLEKAWAEDEDATLKIIWNARSIHLGKSNRNAFYRAVGWLYENHTATLLSNLQWLVRPVIQKKVLKRDERSAQKEAPKDDEKSTQNDGAVEVNEKDADSDFEMVDGETASTSTADPKKRKLSELESADAEFDVKYGVAHGYWKDLLNVLALAADDQLKADGNPSSILNTEMPNAKKYKRNWTEGRKKDINEQRHDTVLAKLASDQKYKALHLCVARLFAEQLELDLARLESNDKKEIKKVTLAGKWAPSNKGMHDQHTTIVTSIAELLHPLKSVCPDADPADRELYIKHARNAYQVKTLSKLRKQLQIVERNLTAETFDQIKYDRVPSLAMKQYTPLFARKDVDHFDAYIQQVAQGQAKISGAVLLPSTLVKEVSRGGYSGGRRARPSPADTLVAEKIRALTSKSIGAQWNTLVQRIKDSGTLSSSIAVCDVSGSMSSPVFRDGTCPMDSAIGLSLLIAEITEPPFDGAIITFDAHPNVFRVGGADDERSFMEKVDYIQSMPWGMNTDFVAVFERLILPRAVEEKVKPEDMVRQVFVFSDMQFDSAIRGYEQEDRWTTSYERIQAKFKKHGYEMPKLIFWNLAGGRAGYDDGDGEVGSGDTTAPKPVTAAEEGTALVSGYSQGQLKMFLDNGQFDVGEDEEMVEVGEDGEMQGRKRDDPIVMMKKAIGHEAYRMLKVVD</sequence>
<gene>
    <name evidence="4" type="ORF">CBER1_00110</name>
</gene>
<dbReference type="Proteomes" id="UP000237631">
    <property type="component" value="Unassembled WGS sequence"/>
</dbReference>
<dbReference type="InterPro" id="IPR056690">
    <property type="entry name" value="DUF7788"/>
</dbReference>
<feature type="compositionally biased region" description="Basic and acidic residues" evidence="1">
    <location>
        <begin position="53"/>
        <end position="68"/>
    </location>
</feature>
<reference evidence="5" key="1">
    <citation type="journal article" date="2017" name="bioRxiv">
        <title>Conservation of a gene cluster reveals novel cercosporin biosynthetic mechanisms and extends production to the genus Colletotrichum.</title>
        <authorList>
            <person name="de Jonge R."/>
            <person name="Ebert M.K."/>
            <person name="Huitt-Roehl C.R."/>
            <person name="Pal P."/>
            <person name="Suttle J.C."/>
            <person name="Spanner R.E."/>
            <person name="Neubauer J.D."/>
            <person name="Jurick W.M.II."/>
            <person name="Stott K.A."/>
            <person name="Secor G.A."/>
            <person name="Thomma B.P.H.J."/>
            <person name="Van de Peer Y."/>
            <person name="Townsend C.A."/>
            <person name="Bolton M.D."/>
        </authorList>
    </citation>
    <scope>NUCLEOTIDE SEQUENCE [LARGE SCALE GENOMIC DNA]</scope>
    <source>
        <strain evidence="5">CBS538.71</strain>
    </source>
</reference>
<keyword evidence="5" id="KW-1185">Reference proteome</keyword>
<dbReference type="InterPro" id="IPR036465">
    <property type="entry name" value="vWFA_dom_sf"/>
</dbReference>
<feature type="compositionally biased region" description="Basic and acidic residues" evidence="1">
    <location>
        <begin position="196"/>
        <end position="213"/>
    </location>
</feature>
<dbReference type="PANTHER" id="PTHR31373">
    <property type="entry name" value="OS06G0652100 PROTEIN"/>
    <property type="match status" value="1"/>
</dbReference>
<evidence type="ECO:0000313" key="5">
    <source>
        <dbReference type="Proteomes" id="UP000237631"/>
    </source>
</evidence>
<evidence type="ECO:0000313" key="4">
    <source>
        <dbReference type="EMBL" id="PPJ57786.1"/>
    </source>
</evidence>
<dbReference type="Pfam" id="PF25043">
    <property type="entry name" value="DUF7788"/>
    <property type="match status" value="1"/>
</dbReference>
<evidence type="ECO:0000259" key="2">
    <source>
        <dbReference type="Pfam" id="PF11443"/>
    </source>
</evidence>
<evidence type="ECO:0000259" key="3">
    <source>
        <dbReference type="Pfam" id="PF25043"/>
    </source>
</evidence>
<feature type="region of interest" description="Disordered" evidence="1">
    <location>
        <begin position="196"/>
        <end position="250"/>
    </location>
</feature>
<dbReference type="InterPro" id="IPR011205">
    <property type="entry name" value="UCP015417_vWA"/>
</dbReference>
<dbReference type="EMBL" id="PNEN01000488">
    <property type="protein sequence ID" value="PPJ57786.1"/>
    <property type="molecule type" value="Genomic_DNA"/>
</dbReference>
<proteinExistence type="predicted"/>
<protein>
    <recommendedName>
        <fullName evidence="6">DUF2828 domain-containing protein</fullName>
    </recommendedName>
</protein>
<feature type="domain" description="DUF7788" evidence="3">
    <location>
        <begin position="554"/>
        <end position="796"/>
    </location>
</feature>
<dbReference type="InterPro" id="IPR058580">
    <property type="entry name" value="DUF2828"/>
</dbReference>
<dbReference type="OrthoDB" id="1149618at2759"/>
<feature type="domain" description="DUF2828" evidence="2">
    <location>
        <begin position="97"/>
        <end position="552"/>
    </location>
</feature>
<dbReference type="AlphaFoldDB" id="A0A2S6CDL2"/>
<evidence type="ECO:0008006" key="6">
    <source>
        <dbReference type="Google" id="ProtNLM"/>
    </source>
</evidence>
<feature type="compositionally biased region" description="Low complexity" evidence="1">
    <location>
        <begin position="42"/>
        <end position="52"/>
    </location>
</feature>
<dbReference type="PIRSF" id="PIRSF015417">
    <property type="entry name" value="T31B5_30_vWA"/>
    <property type="match status" value="1"/>
</dbReference>
<dbReference type="Pfam" id="PF11443">
    <property type="entry name" value="DUF2828"/>
    <property type="match status" value="1"/>
</dbReference>
<feature type="region of interest" description="Disordered" evidence="1">
    <location>
        <begin position="42"/>
        <end position="76"/>
    </location>
</feature>
<name>A0A2S6CDL2_9PEZI</name>
<dbReference type="Gene3D" id="3.40.50.410">
    <property type="entry name" value="von Willebrand factor, type A domain"/>
    <property type="match status" value="1"/>
</dbReference>
<accession>A0A2S6CDL2</accession>
<comment type="caution">
    <text evidence="4">The sequence shown here is derived from an EMBL/GenBank/DDBJ whole genome shotgun (WGS) entry which is preliminary data.</text>
</comment>
<organism evidence="4 5">
    <name type="scientific">Cercospora berteroae</name>
    <dbReference type="NCBI Taxonomy" id="357750"/>
    <lineage>
        <taxon>Eukaryota</taxon>
        <taxon>Fungi</taxon>
        <taxon>Dikarya</taxon>
        <taxon>Ascomycota</taxon>
        <taxon>Pezizomycotina</taxon>
        <taxon>Dothideomycetes</taxon>
        <taxon>Dothideomycetidae</taxon>
        <taxon>Mycosphaerellales</taxon>
        <taxon>Mycosphaerellaceae</taxon>
        <taxon>Cercospora</taxon>
    </lineage>
</organism>